<reference evidence="7 8" key="1">
    <citation type="journal article" date="2021" name="Mar. Drugs">
        <title>Genome Reduction and Secondary Metabolism of the Marine Sponge-Associated Cyanobacterium Leptothoe.</title>
        <authorList>
            <person name="Konstantinou D."/>
            <person name="Popin R.V."/>
            <person name="Fewer D.P."/>
            <person name="Sivonen K."/>
            <person name="Gkelis S."/>
        </authorList>
    </citation>
    <scope>NUCLEOTIDE SEQUENCE [LARGE SCALE GENOMIC DNA]</scope>
    <source>
        <strain evidence="7 8">TAU-MAC 1615</strain>
    </source>
</reference>
<name>A0ABS5Y0A4_9CYAN</name>
<dbReference type="EMBL" id="JADOER010000003">
    <property type="protein sequence ID" value="MBT9310904.1"/>
    <property type="molecule type" value="Genomic_DNA"/>
</dbReference>
<keyword evidence="8" id="KW-1185">Reference proteome</keyword>
<dbReference type="Pfam" id="PF14464">
    <property type="entry name" value="Prok-JAB"/>
    <property type="match status" value="1"/>
</dbReference>
<dbReference type="RefSeq" id="WP_215616818.1">
    <property type="nucleotide sequence ID" value="NZ_JADOER010000003.1"/>
</dbReference>
<organism evidence="7 8">
    <name type="scientific">Leptothoe kymatousa TAU-MAC 1615</name>
    <dbReference type="NCBI Taxonomy" id="2364775"/>
    <lineage>
        <taxon>Bacteria</taxon>
        <taxon>Bacillati</taxon>
        <taxon>Cyanobacteriota</taxon>
        <taxon>Cyanophyceae</taxon>
        <taxon>Nodosilineales</taxon>
        <taxon>Cymatolegaceae</taxon>
        <taxon>Leptothoe</taxon>
        <taxon>Leptothoe kymatousa</taxon>
    </lineage>
</organism>
<keyword evidence="4" id="KW-0862">Zinc</keyword>
<dbReference type="InterPro" id="IPR051929">
    <property type="entry name" value="VirAsm_ModProt"/>
</dbReference>
<keyword evidence="1" id="KW-0645">Protease</keyword>
<evidence type="ECO:0000256" key="2">
    <source>
        <dbReference type="ARBA" id="ARBA00022723"/>
    </source>
</evidence>
<dbReference type="SUPFAM" id="SSF102712">
    <property type="entry name" value="JAB1/MPN domain"/>
    <property type="match status" value="1"/>
</dbReference>
<dbReference type="Proteomes" id="UP001196661">
    <property type="component" value="Unassembled WGS sequence"/>
</dbReference>
<dbReference type="SMART" id="SM00232">
    <property type="entry name" value="JAB_MPN"/>
    <property type="match status" value="1"/>
</dbReference>
<evidence type="ECO:0000256" key="3">
    <source>
        <dbReference type="ARBA" id="ARBA00022801"/>
    </source>
</evidence>
<keyword evidence="5" id="KW-0482">Metalloprotease</keyword>
<evidence type="ECO:0000256" key="4">
    <source>
        <dbReference type="ARBA" id="ARBA00022833"/>
    </source>
</evidence>
<proteinExistence type="predicted"/>
<dbReference type="InterPro" id="IPR037518">
    <property type="entry name" value="MPN"/>
</dbReference>
<evidence type="ECO:0000256" key="5">
    <source>
        <dbReference type="ARBA" id="ARBA00023049"/>
    </source>
</evidence>
<accession>A0ABS5Y0A4</accession>
<dbReference type="InterPro" id="IPR000555">
    <property type="entry name" value="JAMM/MPN+_dom"/>
</dbReference>
<evidence type="ECO:0000313" key="7">
    <source>
        <dbReference type="EMBL" id="MBT9310904.1"/>
    </source>
</evidence>
<keyword evidence="3" id="KW-0378">Hydrolase</keyword>
<gene>
    <name evidence="7" type="ORF">IXB28_01685</name>
</gene>
<evidence type="ECO:0000313" key="8">
    <source>
        <dbReference type="Proteomes" id="UP001196661"/>
    </source>
</evidence>
<dbReference type="PROSITE" id="PS50249">
    <property type="entry name" value="MPN"/>
    <property type="match status" value="1"/>
</dbReference>
<dbReference type="InterPro" id="IPR028090">
    <property type="entry name" value="JAB_dom_prok"/>
</dbReference>
<dbReference type="PANTHER" id="PTHR34858">
    <property type="entry name" value="CYSO-CYSTEINE PEPTIDASE"/>
    <property type="match status" value="1"/>
</dbReference>
<sequence>MALILTQEHIERMQAHAAQAYPHEGCGLLVGTFAPETEEKSLVKLVLLENAWAADVAAALAERGQPQAAAMTKARRYWIDPQELLATQRQAREDGLSIIGVYHSHPNAEAVPSECDRELAWSTYSYIIVSIRNGIAVDLQNWQLDNNHQFQPEPMKIAPASAARDRMPLLSS</sequence>
<dbReference type="CDD" id="cd08070">
    <property type="entry name" value="MPN_like"/>
    <property type="match status" value="1"/>
</dbReference>
<dbReference type="Gene3D" id="3.40.140.10">
    <property type="entry name" value="Cytidine Deaminase, domain 2"/>
    <property type="match status" value="1"/>
</dbReference>
<dbReference type="PANTHER" id="PTHR34858:SF1">
    <property type="entry name" value="CYSO-CYSTEINE PEPTIDASE"/>
    <property type="match status" value="1"/>
</dbReference>
<keyword evidence="2" id="KW-0479">Metal-binding</keyword>
<protein>
    <submittedName>
        <fullName evidence="7">M67 family metallopeptidase</fullName>
    </submittedName>
</protein>
<evidence type="ECO:0000259" key="6">
    <source>
        <dbReference type="PROSITE" id="PS50249"/>
    </source>
</evidence>
<evidence type="ECO:0000256" key="1">
    <source>
        <dbReference type="ARBA" id="ARBA00022670"/>
    </source>
</evidence>
<feature type="domain" description="MPN" evidence="6">
    <location>
        <begin position="3"/>
        <end position="161"/>
    </location>
</feature>
<comment type="caution">
    <text evidence="7">The sequence shown here is derived from an EMBL/GenBank/DDBJ whole genome shotgun (WGS) entry which is preliminary data.</text>
</comment>